<comment type="similarity">
    <text evidence="12">Belongs to the G-protein coupled receptor 1 family.</text>
</comment>
<evidence type="ECO:0000256" key="5">
    <source>
        <dbReference type="ARBA" id="ARBA00022725"/>
    </source>
</evidence>
<evidence type="ECO:0000256" key="7">
    <source>
        <dbReference type="ARBA" id="ARBA00023040"/>
    </source>
</evidence>
<dbReference type="AlphaFoldDB" id="A0A8C5Q4I5"/>
<feature type="transmembrane region" description="Helical" evidence="13">
    <location>
        <begin position="27"/>
        <end position="54"/>
    </location>
</feature>
<dbReference type="GO" id="GO:0004984">
    <property type="term" value="F:olfactory receptor activity"/>
    <property type="evidence" value="ECO:0007669"/>
    <property type="project" value="InterPro"/>
</dbReference>
<evidence type="ECO:0000256" key="11">
    <source>
        <dbReference type="ARBA" id="ARBA00023224"/>
    </source>
</evidence>
<dbReference type="GeneTree" id="ENSGT01150000286948"/>
<keyword evidence="4 12" id="KW-0812">Transmembrane</keyword>
<dbReference type="GO" id="GO:0005886">
    <property type="term" value="C:plasma membrane"/>
    <property type="evidence" value="ECO:0007669"/>
    <property type="project" value="UniProtKB-SubCell"/>
</dbReference>
<proteinExistence type="inferred from homology"/>
<dbReference type="PRINTS" id="PR00245">
    <property type="entry name" value="OLFACTORYR"/>
</dbReference>
<feature type="transmembrane region" description="Helical" evidence="13">
    <location>
        <begin position="61"/>
        <end position="83"/>
    </location>
</feature>
<reference evidence="15" key="1">
    <citation type="submission" date="2025-08" db="UniProtKB">
        <authorList>
            <consortium name="Ensembl"/>
        </authorList>
    </citation>
    <scope>IDENTIFICATION</scope>
</reference>
<dbReference type="SUPFAM" id="SSF81321">
    <property type="entry name" value="Family A G protein-coupled receptor-like"/>
    <property type="match status" value="1"/>
</dbReference>
<dbReference type="InterPro" id="IPR000725">
    <property type="entry name" value="Olfact_rcpt"/>
</dbReference>
<evidence type="ECO:0000256" key="9">
    <source>
        <dbReference type="ARBA" id="ARBA00023170"/>
    </source>
</evidence>
<evidence type="ECO:0000256" key="3">
    <source>
        <dbReference type="ARBA" id="ARBA00022606"/>
    </source>
</evidence>
<keyword evidence="3 13" id="KW-0716">Sensory transduction</keyword>
<keyword evidence="16" id="KW-1185">Reference proteome</keyword>
<accession>A0A8C5Q4I5</accession>
<keyword evidence="9 12" id="KW-0675">Receptor</keyword>
<dbReference type="PRINTS" id="PR00237">
    <property type="entry name" value="GPCRRHODOPSN"/>
</dbReference>
<dbReference type="InterPro" id="IPR017452">
    <property type="entry name" value="GPCR_Rhodpsn_7TM"/>
</dbReference>
<evidence type="ECO:0000256" key="13">
    <source>
        <dbReference type="RuleBase" id="RU363047"/>
    </source>
</evidence>
<sequence length="329" mass="38119">MNLFWQNKSFVHEFIFQGFSVSEKSQLFIFVVILNIYLFTLFGNLLIVSLVCLCPSIQNPMYIFLGNFSFTEICYTTVIIPQILVHTQQERKVISYIRCLLQLYFLGPTEFFLLTVMAYDRYAAICSPLRYSYIMNEKVCQHLAVVSWMSGFFTGWTLTIPTAMLNFCGPNVINHFFCDFVPLVKLSCSDTSVSETVFFSLAWVVVLSSLSFSTISYSFIIKTILKIPSSLGRQKAFSTCAAHLTVLIIFYGTCIFLYVRPRASFLSDKDKILSLIYSVITPCLNPLIYTLRNREFKQALIKHRHLLLLQWYLRFTKEKSIEQQENLHC</sequence>
<keyword evidence="7 12" id="KW-0297">G-protein coupled receptor</keyword>
<evidence type="ECO:0000256" key="10">
    <source>
        <dbReference type="ARBA" id="ARBA00023180"/>
    </source>
</evidence>
<keyword evidence="5 13" id="KW-0552">Olfaction</keyword>
<dbReference type="InterPro" id="IPR000276">
    <property type="entry name" value="GPCR_Rhodpsn"/>
</dbReference>
<feature type="transmembrane region" description="Helical" evidence="13">
    <location>
        <begin position="272"/>
        <end position="291"/>
    </location>
</feature>
<dbReference type="PROSITE" id="PS00237">
    <property type="entry name" value="G_PROTEIN_RECEP_F1_1"/>
    <property type="match status" value="1"/>
</dbReference>
<evidence type="ECO:0000313" key="15">
    <source>
        <dbReference type="Ensembl" id="ENSLLEP00000032811.1"/>
    </source>
</evidence>
<dbReference type="FunFam" id="1.20.1070.10:FF:000010">
    <property type="entry name" value="Olfactory receptor"/>
    <property type="match status" value="1"/>
</dbReference>
<dbReference type="Ensembl" id="ENSLLET00000034074.1">
    <property type="protein sequence ID" value="ENSLLEP00000032811.1"/>
    <property type="gene ID" value="ENSLLEG00000020762.1"/>
</dbReference>
<evidence type="ECO:0000256" key="8">
    <source>
        <dbReference type="ARBA" id="ARBA00023136"/>
    </source>
</evidence>
<feature type="transmembrane region" description="Helical" evidence="13">
    <location>
        <begin position="139"/>
        <end position="158"/>
    </location>
</feature>
<keyword evidence="11 12" id="KW-0807">Transducer</keyword>
<dbReference type="PROSITE" id="PS50262">
    <property type="entry name" value="G_PROTEIN_RECEP_F1_2"/>
    <property type="match status" value="1"/>
</dbReference>
<evidence type="ECO:0000259" key="14">
    <source>
        <dbReference type="PROSITE" id="PS50262"/>
    </source>
</evidence>
<organism evidence="15 16">
    <name type="scientific">Leptobrachium leishanense</name>
    <name type="common">Leishan spiny toad</name>
    <dbReference type="NCBI Taxonomy" id="445787"/>
    <lineage>
        <taxon>Eukaryota</taxon>
        <taxon>Metazoa</taxon>
        <taxon>Chordata</taxon>
        <taxon>Craniata</taxon>
        <taxon>Vertebrata</taxon>
        <taxon>Euteleostomi</taxon>
        <taxon>Amphibia</taxon>
        <taxon>Batrachia</taxon>
        <taxon>Anura</taxon>
        <taxon>Pelobatoidea</taxon>
        <taxon>Megophryidae</taxon>
        <taxon>Leptobrachium</taxon>
    </lineage>
</organism>
<evidence type="ECO:0000256" key="4">
    <source>
        <dbReference type="ARBA" id="ARBA00022692"/>
    </source>
</evidence>
<dbReference type="PANTHER" id="PTHR26453">
    <property type="entry name" value="OLFACTORY RECEPTOR"/>
    <property type="match status" value="1"/>
</dbReference>
<keyword evidence="10" id="KW-0325">Glycoprotein</keyword>
<dbReference type="CDD" id="cd13954">
    <property type="entry name" value="7tmA_OR"/>
    <property type="match status" value="1"/>
</dbReference>
<evidence type="ECO:0000256" key="2">
    <source>
        <dbReference type="ARBA" id="ARBA00022475"/>
    </source>
</evidence>
<evidence type="ECO:0000256" key="12">
    <source>
        <dbReference type="RuleBase" id="RU000688"/>
    </source>
</evidence>
<comment type="subcellular location">
    <subcellularLocation>
        <location evidence="1 13">Cell membrane</location>
        <topology evidence="1 13">Multi-pass membrane protein</topology>
    </subcellularLocation>
</comment>
<dbReference type="OrthoDB" id="9444602at2759"/>
<feature type="domain" description="G-protein coupled receptors family 1 profile" evidence="14">
    <location>
        <begin position="43"/>
        <end position="289"/>
    </location>
</feature>
<protein>
    <recommendedName>
        <fullName evidence="13">Olfactory receptor</fullName>
    </recommendedName>
</protein>
<feature type="transmembrane region" description="Helical" evidence="13">
    <location>
        <begin position="241"/>
        <end position="260"/>
    </location>
</feature>
<evidence type="ECO:0000256" key="1">
    <source>
        <dbReference type="ARBA" id="ARBA00004651"/>
    </source>
</evidence>
<keyword evidence="2 13" id="KW-1003">Cell membrane</keyword>
<dbReference type="Gene3D" id="1.20.1070.10">
    <property type="entry name" value="Rhodopsin 7-helix transmembrane proteins"/>
    <property type="match status" value="1"/>
</dbReference>
<name>A0A8C5Q4I5_9ANUR</name>
<feature type="transmembrane region" description="Helical" evidence="13">
    <location>
        <begin position="197"/>
        <end position="220"/>
    </location>
</feature>
<dbReference type="Proteomes" id="UP000694569">
    <property type="component" value="Unplaced"/>
</dbReference>
<keyword evidence="8 13" id="KW-0472">Membrane</keyword>
<reference evidence="15" key="2">
    <citation type="submission" date="2025-09" db="UniProtKB">
        <authorList>
            <consortium name="Ensembl"/>
        </authorList>
    </citation>
    <scope>IDENTIFICATION</scope>
</reference>
<dbReference type="GO" id="GO:0004930">
    <property type="term" value="F:G protein-coupled receptor activity"/>
    <property type="evidence" value="ECO:0007669"/>
    <property type="project" value="UniProtKB-KW"/>
</dbReference>
<evidence type="ECO:0000313" key="16">
    <source>
        <dbReference type="Proteomes" id="UP000694569"/>
    </source>
</evidence>
<dbReference type="Pfam" id="PF13853">
    <property type="entry name" value="7tm_4"/>
    <property type="match status" value="1"/>
</dbReference>
<evidence type="ECO:0000256" key="6">
    <source>
        <dbReference type="ARBA" id="ARBA00022989"/>
    </source>
</evidence>
<feature type="transmembrane region" description="Helical" evidence="13">
    <location>
        <begin position="95"/>
        <end position="119"/>
    </location>
</feature>
<keyword evidence="6 13" id="KW-1133">Transmembrane helix</keyword>